<dbReference type="AlphaFoldDB" id="A0A381NYU2"/>
<proteinExistence type="predicted"/>
<evidence type="ECO:0000313" key="1">
    <source>
        <dbReference type="EMBL" id="SUZ59805.1"/>
    </source>
</evidence>
<protein>
    <submittedName>
        <fullName evidence="1">Uncharacterized protein</fullName>
    </submittedName>
</protein>
<dbReference type="EMBL" id="UINC01000699">
    <property type="protein sequence ID" value="SUZ59805.1"/>
    <property type="molecule type" value="Genomic_DNA"/>
</dbReference>
<gene>
    <name evidence="1" type="ORF">METZ01_LOCUS12659</name>
</gene>
<sequence>MPRIILFTIFCFILFNGCTSTAESIKTSFDPNYKVLDRGNLDVIVKSRACALIAEDAVSGAKRNAEFHLRSVIGNQNHRREFQEVKRYMEGQKFCVEMSATALPPL</sequence>
<organism evidence="1">
    <name type="scientific">marine metagenome</name>
    <dbReference type="NCBI Taxonomy" id="408172"/>
    <lineage>
        <taxon>unclassified sequences</taxon>
        <taxon>metagenomes</taxon>
        <taxon>ecological metagenomes</taxon>
    </lineage>
</organism>
<reference evidence="1" key="1">
    <citation type="submission" date="2018-05" db="EMBL/GenBank/DDBJ databases">
        <authorList>
            <person name="Lanie J.A."/>
            <person name="Ng W.-L."/>
            <person name="Kazmierczak K.M."/>
            <person name="Andrzejewski T.M."/>
            <person name="Davidsen T.M."/>
            <person name="Wayne K.J."/>
            <person name="Tettelin H."/>
            <person name="Glass J.I."/>
            <person name="Rusch D."/>
            <person name="Podicherti R."/>
            <person name="Tsui H.-C.T."/>
            <person name="Winkler M.E."/>
        </authorList>
    </citation>
    <scope>NUCLEOTIDE SEQUENCE</scope>
</reference>
<accession>A0A381NYU2</accession>
<name>A0A381NYU2_9ZZZZ</name>